<sequence length="77" mass="8740">MCRRGCAGAGEEIRHGNTSLCALRAFECHQNALNHAAEIRLLRLRQVVDIFREYLRRRLNIGGILRAELLNHALTST</sequence>
<accession>A0A8S5T0H8</accession>
<dbReference type="EMBL" id="BK032711">
    <property type="protein sequence ID" value="DAF56290.1"/>
    <property type="molecule type" value="Genomic_DNA"/>
</dbReference>
<evidence type="ECO:0000313" key="1">
    <source>
        <dbReference type="EMBL" id="DAF56290.1"/>
    </source>
</evidence>
<protein>
    <submittedName>
        <fullName evidence="1">Uncharacterized protein</fullName>
    </submittedName>
</protein>
<organism evidence="1">
    <name type="scientific">Siphoviridae sp. ctPyh10</name>
    <dbReference type="NCBI Taxonomy" id="2827865"/>
    <lineage>
        <taxon>Viruses</taxon>
        <taxon>Duplodnaviria</taxon>
        <taxon>Heunggongvirae</taxon>
        <taxon>Uroviricota</taxon>
        <taxon>Caudoviricetes</taxon>
    </lineage>
</organism>
<name>A0A8S5T0H8_9CAUD</name>
<proteinExistence type="predicted"/>
<reference evidence="1" key="1">
    <citation type="journal article" date="2021" name="Proc. Natl. Acad. Sci. U.S.A.">
        <title>A Catalog of Tens of Thousands of Viruses from Human Metagenomes Reveals Hidden Associations with Chronic Diseases.</title>
        <authorList>
            <person name="Tisza M.J."/>
            <person name="Buck C.B."/>
        </authorList>
    </citation>
    <scope>NUCLEOTIDE SEQUENCE</scope>
    <source>
        <strain evidence="1">CtPyh10</strain>
    </source>
</reference>